<proteinExistence type="predicted"/>
<feature type="non-terminal residue" evidence="2">
    <location>
        <position position="598"/>
    </location>
</feature>
<dbReference type="OrthoDB" id="3901757at2759"/>
<feature type="compositionally biased region" description="Polar residues" evidence="1">
    <location>
        <begin position="61"/>
        <end position="74"/>
    </location>
</feature>
<name>A0A9P8EE37_AURME</name>
<organism evidence="2 3">
    <name type="scientific">Aureobasidium melanogenum</name>
    <name type="common">Aureobasidium pullulans var. melanogenum</name>
    <dbReference type="NCBI Taxonomy" id="46634"/>
    <lineage>
        <taxon>Eukaryota</taxon>
        <taxon>Fungi</taxon>
        <taxon>Dikarya</taxon>
        <taxon>Ascomycota</taxon>
        <taxon>Pezizomycotina</taxon>
        <taxon>Dothideomycetes</taxon>
        <taxon>Dothideomycetidae</taxon>
        <taxon>Dothideales</taxon>
        <taxon>Saccotheciaceae</taxon>
        <taxon>Aureobasidium</taxon>
    </lineage>
</organism>
<feature type="compositionally biased region" description="Basic and acidic residues" evidence="1">
    <location>
        <begin position="247"/>
        <end position="262"/>
    </location>
</feature>
<feature type="compositionally biased region" description="Polar residues" evidence="1">
    <location>
        <begin position="377"/>
        <end position="390"/>
    </location>
</feature>
<evidence type="ECO:0000313" key="2">
    <source>
        <dbReference type="EMBL" id="KAG9687277.1"/>
    </source>
</evidence>
<feature type="region of interest" description="Disordered" evidence="1">
    <location>
        <begin position="217"/>
        <end position="397"/>
    </location>
</feature>
<feature type="compositionally biased region" description="Basic and acidic residues" evidence="1">
    <location>
        <begin position="309"/>
        <end position="329"/>
    </location>
</feature>
<protein>
    <submittedName>
        <fullName evidence="2">Uncharacterized protein</fullName>
    </submittedName>
</protein>
<reference evidence="2" key="1">
    <citation type="journal article" date="2021" name="J Fungi (Basel)">
        <title>Virulence traits and population genomics of the black yeast Aureobasidium melanogenum.</title>
        <authorList>
            <person name="Cernosa A."/>
            <person name="Sun X."/>
            <person name="Gostincar C."/>
            <person name="Fang C."/>
            <person name="Gunde-Cimerman N."/>
            <person name="Song Z."/>
        </authorList>
    </citation>
    <scope>NUCLEOTIDE SEQUENCE</scope>
    <source>
        <strain evidence="2">EXF-9911</strain>
    </source>
</reference>
<accession>A0A9P8EE37</accession>
<gene>
    <name evidence="2" type="ORF">KCU76_g10437</name>
</gene>
<evidence type="ECO:0000313" key="3">
    <source>
        <dbReference type="Proteomes" id="UP000779574"/>
    </source>
</evidence>
<reference evidence="2" key="2">
    <citation type="submission" date="2021-08" db="EMBL/GenBank/DDBJ databases">
        <authorList>
            <person name="Gostincar C."/>
            <person name="Sun X."/>
            <person name="Song Z."/>
            <person name="Gunde-Cimerman N."/>
        </authorList>
    </citation>
    <scope>NUCLEOTIDE SEQUENCE</scope>
    <source>
        <strain evidence="2">EXF-9911</strain>
    </source>
</reference>
<dbReference type="Proteomes" id="UP000779574">
    <property type="component" value="Unassembled WGS sequence"/>
</dbReference>
<dbReference type="AlphaFoldDB" id="A0A9P8EE37"/>
<dbReference type="EMBL" id="JAHFXF010000464">
    <property type="protein sequence ID" value="KAG9687277.1"/>
    <property type="molecule type" value="Genomic_DNA"/>
</dbReference>
<sequence>MKYLLLSRHLLLEKPRHNVPTPAQPTAMEHTYQDVIRGPPAEREPERAARNAAIAFDAGTNVGSQDHNVESPDSSEAPEYEDLSRAQTQHRVETLPQHGAALIDYALRDWSSITQGSTTTDGWVNRWFFDMYIVHFPSNLSGWAAVAEPEVSSLPAVSHMQDYSDATEYRLCDWTMATDRATTGQRVCKHMFDALIAQCNPRIRRFQDAQVFPHGNVSPSCGRQPAGPARTHGPLSMPHSVAPSVRASREPTPRPSHADGLRSQRGVSAHSKRNQERSSRRSRGNILDHDSALESPGRRTRSRSPDLIARPRLDHDRDHPGPRRQRDVSLHYSDGGMSSRGEATHYPSEDGNYHEALSGIAPTHNHDNEHPGEASCHQATSTNQNSTTEGLSPEPGHIVPHGTGLPDPEFQREKNEFSICCHCWTNNRPCDHQWPCRGCRAKGIACAYIVCPMSNCSRDVKCPAYHILPEMPKENRKLGSPVHLVALLGLNRRIIESYDVRKIQRKIEDPGSAQQIYLLLQKEIEQAVQALQSGEKFEDPAAKEMLRGSDKVPAMGDKALRYKASMIVKLVQQLRNQPYKELWKQFHRQQRFGPTARD</sequence>
<evidence type="ECO:0000256" key="1">
    <source>
        <dbReference type="SAM" id="MobiDB-lite"/>
    </source>
</evidence>
<feature type="region of interest" description="Disordered" evidence="1">
    <location>
        <begin position="57"/>
        <end position="86"/>
    </location>
</feature>
<comment type="caution">
    <text evidence="2">The sequence shown here is derived from an EMBL/GenBank/DDBJ whole genome shotgun (WGS) entry which is preliminary data.</text>
</comment>